<dbReference type="PROSITE" id="PS00036">
    <property type="entry name" value="BZIP_BASIC"/>
    <property type="match status" value="1"/>
</dbReference>
<dbReference type="Gene3D" id="1.20.5.170">
    <property type="match status" value="1"/>
</dbReference>
<organism evidence="10">
    <name type="scientific">Brugia malayi</name>
    <name type="common">Filarial nematode worm</name>
    <dbReference type="NCBI Taxonomy" id="6279"/>
    <lineage>
        <taxon>Eukaryota</taxon>
        <taxon>Metazoa</taxon>
        <taxon>Ecdysozoa</taxon>
        <taxon>Nematoda</taxon>
        <taxon>Chromadorea</taxon>
        <taxon>Rhabditida</taxon>
        <taxon>Spirurina</taxon>
        <taxon>Spiruromorpha</taxon>
        <taxon>Filarioidea</taxon>
        <taxon>Onchocercidae</taxon>
        <taxon>Brugia</taxon>
    </lineage>
</organism>
<evidence type="ECO:0000256" key="7">
    <source>
        <dbReference type="SAM" id="MobiDB-lite"/>
    </source>
</evidence>
<accession>A0A0I9R3B9</accession>
<protein>
    <recommendedName>
        <fullName evidence="6">X-box-binding protein 1</fullName>
    </recommendedName>
</protein>
<dbReference type="AlphaFoldDB" id="A0A0I9R3B9"/>
<keyword evidence="5" id="KW-0539">Nucleus</keyword>
<feature type="domain" description="BZIP" evidence="9">
    <location>
        <begin position="96"/>
        <end position="159"/>
    </location>
</feature>
<evidence type="ECO:0000256" key="8">
    <source>
        <dbReference type="SAM" id="Phobius"/>
    </source>
</evidence>
<dbReference type="WormBase" id="Bm5409">
    <property type="protein sequence ID" value="BM41031"/>
    <property type="gene ID" value="WBGene00225670"/>
    <property type="gene designation" value="Bma-xbp-1"/>
</dbReference>
<dbReference type="PANTHER" id="PTHR46542">
    <property type="entry name" value="X-BOX BINDING PROTEIN 1"/>
    <property type="match status" value="1"/>
</dbReference>
<evidence type="ECO:0000313" key="10">
    <source>
        <dbReference type="EMBL" id="CTP81887.1"/>
    </source>
</evidence>
<name>A0A0I9R3B9_BRUMA</name>
<keyword evidence="3" id="KW-0238">DNA-binding</keyword>
<dbReference type="PROSITE" id="PS50217">
    <property type="entry name" value="BZIP"/>
    <property type="match status" value="1"/>
</dbReference>
<keyword evidence="8" id="KW-0472">Membrane</keyword>
<dbReference type="EMBL" id="LN857024">
    <property type="protein sequence ID" value="CTP81887.1"/>
    <property type="molecule type" value="Genomic_DNA"/>
</dbReference>
<dbReference type="GO" id="GO:0000977">
    <property type="term" value="F:RNA polymerase II transcription regulatory region sequence-specific DNA binding"/>
    <property type="evidence" value="ECO:0007669"/>
    <property type="project" value="TreeGrafter"/>
</dbReference>
<evidence type="ECO:0000256" key="4">
    <source>
        <dbReference type="ARBA" id="ARBA00023163"/>
    </source>
</evidence>
<dbReference type="GO" id="GO:0000981">
    <property type="term" value="F:DNA-binding transcription factor activity, RNA polymerase II-specific"/>
    <property type="evidence" value="ECO:0007669"/>
    <property type="project" value="TreeGrafter"/>
</dbReference>
<reference evidence="10" key="1">
    <citation type="journal article" date="2007" name="Science">
        <title>Draft genome of the filarial nematode parasite Brugia malayi.</title>
        <authorList>
            <person name="Ghedin E."/>
            <person name="Wang S."/>
            <person name="Spiro D."/>
            <person name="Caler E."/>
            <person name="Zhao Q."/>
            <person name="Crabtree J."/>
            <person name="Allen J.E."/>
            <person name="Delcher A.L."/>
            <person name="Guiliano D.B."/>
            <person name="Miranda-Saavedra D."/>
            <person name="Angiuoli S.V."/>
            <person name="Creasy T."/>
            <person name="Amedeo P."/>
            <person name="Haas B."/>
            <person name="El-Sayed N.M."/>
            <person name="Wortman J.R."/>
            <person name="Feldblyum T."/>
            <person name="Tallon L."/>
            <person name="Schatz M."/>
            <person name="Shumway M."/>
            <person name="Koo H."/>
            <person name="Salzberg S.L."/>
            <person name="Schobel S."/>
            <person name="Pertea M."/>
            <person name="Pop M."/>
            <person name="White O."/>
            <person name="Barton G.J."/>
            <person name="Carlow C.K."/>
            <person name="Crawford M.J."/>
            <person name="Daub J."/>
            <person name="Dimmic M.W."/>
            <person name="Estes C.F."/>
            <person name="Foster J.M."/>
            <person name="Ganatra M."/>
            <person name="Gregory W.F."/>
            <person name="Johnson N.M."/>
            <person name="Jin J."/>
            <person name="Komuniecki R."/>
            <person name="Korf I."/>
            <person name="Kumar S."/>
            <person name="Laney S."/>
            <person name="Li B.W."/>
            <person name="Li W."/>
            <person name="Lindblom T.H."/>
            <person name="Lustigman S."/>
            <person name="Ma D."/>
            <person name="Maina C.V."/>
            <person name="Martin D.M."/>
            <person name="McCarter J.P."/>
            <person name="McReynolds L."/>
            <person name="Mitreva M."/>
            <person name="Nutman T.B."/>
            <person name="Parkinson J."/>
            <person name="Peregrin-Alvarez J.M."/>
            <person name="Poole C."/>
            <person name="Ren Q."/>
            <person name="Saunders L."/>
            <person name="Sluder A.E."/>
            <person name="Smith K."/>
            <person name="Stanke M."/>
            <person name="Unnasch T.R."/>
            <person name="Ware J."/>
            <person name="Wei A.D."/>
            <person name="Weil G."/>
            <person name="Williams D.J."/>
            <person name="Zhang Y."/>
            <person name="Williams S.A."/>
            <person name="Fraser-Liggett C."/>
            <person name="Slatko B."/>
            <person name="Blaxter M.L."/>
            <person name="Scott A.L."/>
        </authorList>
    </citation>
    <scope>NUCLEOTIDE SEQUENCE</scope>
    <source>
        <strain evidence="10">FR3</strain>
    </source>
</reference>
<keyword evidence="8" id="KW-1133">Transmembrane helix</keyword>
<feature type="compositionally biased region" description="Low complexity" evidence="7">
    <location>
        <begin position="175"/>
        <end position="193"/>
    </location>
</feature>
<reference evidence="10" key="2">
    <citation type="submission" date="2012-12" db="EMBL/GenBank/DDBJ databases">
        <authorList>
            <person name="Gao Y.W."/>
            <person name="Fan S.T."/>
            <person name="Sun H.T."/>
            <person name="Wang Z."/>
            <person name="Gao X.L."/>
            <person name="Li Y.G."/>
            <person name="Wang T.C."/>
            <person name="Zhang K."/>
            <person name="Xu W.W."/>
            <person name="Yu Z.J."/>
            <person name="Xia X.Z."/>
        </authorList>
    </citation>
    <scope>NUCLEOTIDE SEQUENCE</scope>
    <source>
        <strain evidence="10">FR3</strain>
    </source>
</reference>
<dbReference type="SUPFAM" id="SSF57959">
    <property type="entry name" value="Leucine zipper domain"/>
    <property type="match status" value="1"/>
</dbReference>
<dbReference type="InterPro" id="IPR004827">
    <property type="entry name" value="bZIP"/>
</dbReference>
<keyword evidence="2" id="KW-0805">Transcription regulation</keyword>
<feature type="region of interest" description="Disordered" evidence="7">
    <location>
        <begin position="168"/>
        <end position="198"/>
    </location>
</feature>
<evidence type="ECO:0000256" key="2">
    <source>
        <dbReference type="ARBA" id="ARBA00023015"/>
    </source>
</evidence>
<proteinExistence type="predicted"/>
<dbReference type="PANTHER" id="PTHR46542:SF1">
    <property type="entry name" value="X-BOX BINDING PROTEIN 1"/>
    <property type="match status" value="1"/>
</dbReference>
<dbReference type="OMA" id="AMKCKKS"/>
<keyword evidence="1" id="KW-0832">Ubl conjugation</keyword>
<dbReference type="CDD" id="cd14691">
    <property type="entry name" value="bZIP_XBP1"/>
    <property type="match status" value="1"/>
</dbReference>
<keyword evidence="8" id="KW-0812">Transmembrane</keyword>
<evidence type="ECO:0000256" key="6">
    <source>
        <dbReference type="ARBA" id="ARBA00040165"/>
    </source>
</evidence>
<dbReference type="InterPro" id="IPR046347">
    <property type="entry name" value="bZIP_sf"/>
</dbReference>
<evidence type="ECO:0000313" key="11">
    <source>
        <dbReference type="WormBase" id="Bm5409"/>
    </source>
</evidence>
<evidence type="ECO:0000259" key="9">
    <source>
        <dbReference type="PROSITE" id="PS50217"/>
    </source>
</evidence>
<keyword evidence="4" id="KW-0804">Transcription</keyword>
<dbReference type="Pfam" id="PF00170">
    <property type="entry name" value="bZIP_1"/>
    <property type="match status" value="1"/>
</dbReference>
<evidence type="ECO:0000256" key="5">
    <source>
        <dbReference type="ARBA" id="ARBA00023242"/>
    </source>
</evidence>
<gene>
    <name evidence="11" type="primary">bma-xbp-1</name>
    <name evidence="10" type="synonym">Bma-xbp-1</name>
    <name evidence="11" type="ORF">Bm5409</name>
    <name evidence="10" type="ORF">BM_Bm5409</name>
</gene>
<dbReference type="SMART" id="SM00338">
    <property type="entry name" value="BRLZ"/>
    <property type="match status" value="1"/>
</dbReference>
<evidence type="ECO:0000256" key="3">
    <source>
        <dbReference type="ARBA" id="ARBA00023125"/>
    </source>
</evidence>
<feature type="transmembrane region" description="Helical" evidence="8">
    <location>
        <begin position="377"/>
        <end position="397"/>
    </location>
</feature>
<sequence length="414" mass="47384">MSVYILHPQTVATPSYSSTILKTRNVSAPILPRYCTARPLTVVGRQSLRTVIPVQDVQRSAKTSVLQQPIEELLGLEASGEHTVRKRERLNHLTAEEKQNRRKLKNRVAAQTARDRKKYRASKLEEAVRMLILENSKLREENKCLKKTCEELKSQNVELENLLNNNRERDECSETEVTSSSNTASSSLGSAESIRGPQQREQAVMRSLPILMLFCLVMKCRKSSGKSAQLMEQIRRCKMLAERHLNSSDSVQRYLVKLMTQLQRRMPLKRNARRSATRIEWIPQTPISPCTDTAINNAVEYEESASCVNFNMESDHESNCEQLSGYSFCASKSSDTTEHFTPSSPSFILFDDIKEGNNDTPSLLISDNDPITCTHCYYYFMVFIGSVYLVINCDSLFTRMNKISRDYLFHFFLF</sequence>
<evidence type="ECO:0000256" key="1">
    <source>
        <dbReference type="ARBA" id="ARBA00022843"/>
    </source>
</evidence>
<dbReference type="InterPro" id="IPR052470">
    <property type="entry name" value="ER_Stress-Reg_TF"/>
</dbReference>
<dbReference type="GO" id="GO:0005634">
    <property type="term" value="C:nucleus"/>
    <property type="evidence" value="ECO:0007669"/>
    <property type="project" value="TreeGrafter"/>
</dbReference>